<dbReference type="InterPro" id="IPR044596">
    <property type="entry name" value="PTPMT1-like"/>
</dbReference>
<comment type="pathway">
    <text evidence="9">Phospholipid metabolism; phosphatidylglycerol biosynthesis; phosphatidylglycerol from CDP-diacylglycerol: step 2/2.</text>
</comment>
<dbReference type="InterPro" id="IPR016130">
    <property type="entry name" value="Tyr_Pase_AS"/>
</dbReference>
<dbReference type="GO" id="GO:0008962">
    <property type="term" value="F:phosphatidylglycerophosphatase activity"/>
    <property type="evidence" value="ECO:0007669"/>
    <property type="project" value="UniProtKB-EC"/>
</dbReference>
<keyword evidence="3" id="KW-0444">Lipid biosynthesis</keyword>
<evidence type="ECO:0000256" key="6">
    <source>
        <dbReference type="ARBA" id="ARBA00023098"/>
    </source>
</evidence>
<comment type="function">
    <text evidence="12">Exhibits phosphatidylglycerophosphate phosphatase activity. Involved in root growth and columella cells organization. May possess protein phosphatase activity.</text>
</comment>
<dbReference type="PROSITE" id="PS00383">
    <property type="entry name" value="TYR_PHOSPHATASE_1"/>
    <property type="match status" value="1"/>
</dbReference>
<evidence type="ECO:0000313" key="15">
    <source>
        <dbReference type="EMBL" id="KAG6492167.1"/>
    </source>
</evidence>
<dbReference type="PANTHER" id="PTHR46274:SF20">
    <property type="entry name" value="DUAL SPECIFICITY PROTEIN PHOSPHATASE DSP8"/>
    <property type="match status" value="1"/>
</dbReference>
<dbReference type="PROSITE" id="PS50056">
    <property type="entry name" value="TYR_PHOSPHATASE_2"/>
    <property type="match status" value="1"/>
</dbReference>
<dbReference type="Gene3D" id="3.90.190.10">
    <property type="entry name" value="Protein tyrosine phosphatase superfamily"/>
    <property type="match status" value="1"/>
</dbReference>
<dbReference type="GO" id="GO:0008654">
    <property type="term" value="P:phospholipid biosynthetic process"/>
    <property type="evidence" value="ECO:0007669"/>
    <property type="project" value="UniProtKB-KW"/>
</dbReference>
<evidence type="ECO:0000256" key="1">
    <source>
        <dbReference type="ARBA" id="ARBA00005189"/>
    </source>
</evidence>
<keyword evidence="7" id="KW-0594">Phospholipid biosynthesis</keyword>
<dbReference type="SMART" id="SM00404">
    <property type="entry name" value="PTPc_motif"/>
    <property type="match status" value="1"/>
</dbReference>
<dbReference type="EC" id="3.1.3.27" evidence="10"/>
<name>A0A8J5KPJ7_ZINOF</name>
<comment type="catalytic activity">
    <reaction evidence="11">
        <text>a 1,2-diacyl-sn-glycero-3-phospho-(1'-sn-glycero-3'-phosphate) + H2O = a 1,2-diacyl-sn-glycero-3-phospho-(1'-sn-glycerol) + phosphate</text>
        <dbReference type="Rhea" id="RHEA:33751"/>
        <dbReference type="ChEBI" id="CHEBI:15377"/>
        <dbReference type="ChEBI" id="CHEBI:43474"/>
        <dbReference type="ChEBI" id="CHEBI:60110"/>
        <dbReference type="ChEBI" id="CHEBI:64716"/>
        <dbReference type="EC" id="3.1.3.27"/>
    </reaction>
    <physiologicalReaction direction="left-to-right" evidence="11">
        <dbReference type="Rhea" id="RHEA:33752"/>
    </physiologicalReaction>
</comment>
<dbReference type="GO" id="GO:0004721">
    <property type="term" value="F:phosphoprotein phosphatase activity"/>
    <property type="evidence" value="ECO:0007669"/>
    <property type="project" value="UniProtKB-KW"/>
</dbReference>
<evidence type="ECO:0000259" key="14">
    <source>
        <dbReference type="PROSITE" id="PS50056"/>
    </source>
</evidence>
<feature type="domain" description="Tyrosine-protein phosphatase" evidence="13">
    <location>
        <begin position="185"/>
        <end position="332"/>
    </location>
</feature>
<proteinExistence type="inferred from homology"/>
<accession>A0A8J5KPJ7</accession>
<comment type="similarity">
    <text evidence="2">Belongs to the protein-tyrosine phosphatase family. Non-receptor class dual specificity subfamily.</text>
</comment>
<dbReference type="CDD" id="cd14524">
    <property type="entry name" value="PTPMT1"/>
    <property type="match status" value="1"/>
</dbReference>
<evidence type="ECO:0000256" key="4">
    <source>
        <dbReference type="ARBA" id="ARBA00022801"/>
    </source>
</evidence>
<dbReference type="AlphaFoldDB" id="A0A8J5KPJ7"/>
<dbReference type="Proteomes" id="UP000734854">
    <property type="component" value="Unassembled WGS sequence"/>
</dbReference>
<reference evidence="15 16" key="1">
    <citation type="submission" date="2020-08" db="EMBL/GenBank/DDBJ databases">
        <title>Plant Genome Project.</title>
        <authorList>
            <person name="Zhang R.-G."/>
        </authorList>
    </citation>
    <scope>NUCLEOTIDE SEQUENCE [LARGE SCALE GENOMIC DNA]</scope>
    <source>
        <tissue evidence="15">Rhizome</tissue>
    </source>
</reference>
<protein>
    <recommendedName>
        <fullName evidence="10">phosphatidylglycerophosphatase</fullName>
        <ecNumber evidence="10">3.1.3.27</ecNumber>
    </recommendedName>
</protein>
<evidence type="ECO:0000256" key="9">
    <source>
        <dbReference type="ARBA" id="ARBA00024192"/>
    </source>
</evidence>
<dbReference type="SMART" id="SM00195">
    <property type="entry name" value="DSPc"/>
    <property type="match status" value="1"/>
</dbReference>
<dbReference type="EMBL" id="JACMSC010000013">
    <property type="protein sequence ID" value="KAG6492167.1"/>
    <property type="molecule type" value="Genomic_DNA"/>
</dbReference>
<dbReference type="InterPro" id="IPR003595">
    <property type="entry name" value="Tyr_Pase_cat"/>
</dbReference>
<keyword evidence="8" id="KW-1208">Phospholipid metabolism</keyword>
<dbReference type="PROSITE" id="PS50054">
    <property type="entry name" value="TYR_PHOSPHATASE_DUAL"/>
    <property type="match status" value="1"/>
</dbReference>
<dbReference type="PANTHER" id="PTHR46274">
    <property type="entry name" value="PHOSPHATIDYLINOSITOL PHOSPHATASE"/>
    <property type="match status" value="1"/>
</dbReference>
<dbReference type="Pfam" id="PF00782">
    <property type="entry name" value="DSPc"/>
    <property type="match status" value="1"/>
</dbReference>
<dbReference type="SUPFAM" id="SSF52799">
    <property type="entry name" value="(Phosphotyrosine protein) phosphatases II"/>
    <property type="match status" value="1"/>
</dbReference>
<keyword evidence="5" id="KW-0904">Protein phosphatase</keyword>
<evidence type="ECO:0000256" key="11">
    <source>
        <dbReference type="ARBA" id="ARBA00050944"/>
    </source>
</evidence>
<evidence type="ECO:0000256" key="10">
    <source>
        <dbReference type="ARBA" id="ARBA00024224"/>
    </source>
</evidence>
<dbReference type="InterPro" id="IPR020422">
    <property type="entry name" value="TYR_PHOSPHATASE_DUAL_dom"/>
</dbReference>
<comment type="caution">
    <text evidence="15">The sequence shown here is derived from an EMBL/GenBank/DDBJ whole genome shotgun (WGS) entry which is preliminary data.</text>
</comment>
<dbReference type="InterPro" id="IPR000340">
    <property type="entry name" value="Dual-sp_phosphatase_cat-dom"/>
</dbReference>
<evidence type="ECO:0000313" key="16">
    <source>
        <dbReference type="Proteomes" id="UP000734854"/>
    </source>
</evidence>
<organism evidence="15 16">
    <name type="scientific">Zingiber officinale</name>
    <name type="common">Ginger</name>
    <name type="synonym">Amomum zingiber</name>
    <dbReference type="NCBI Taxonomy" id="94328"/>
    <lineage>
        <taxon>Eukaryota</taxon>
        <taxon>Viridiplantae</taxon>
        <taxon>Streptophyta</taxon>
        <taxon>Embryophyta</taxon>
        <taxon>Tracheophyta</taxon>
        <taxon>Spermatophyta</taxon>
        <taxon>Magnoliopsida</taxon>
        <taxon>Liliopsida</taxon>
        <taxon>Zingiberales</taxon>
        <taxon>Zingiberaceae</taxon>
        <taxon>Zingiber</taxon>
    </lineage>
</organism>
<evidence type="ECO:0000256" key="5">
    <source>
        <dbReference type="ARBA" id="ARBA00022912"/>
    </source>
</evidence>
<evidence type="ECO:0000256" key="8">
    <source>
        <dbReference type="ARBA" id="ARBA00023264"/>
    </source>
</evidence>
<evidence type="ECO:0000256" key="2">
    <source>
        <dbReference type="ARBA" id="ARBA00008601"/>
    </source>
</evidence>
<evidence type="ECO:0000256" key="7">
    <source>
        <dbReference type="ARBA" id="ARBA00023209"/>
    </source>
</evidence>
<comment type="pathway">
    <text evidence="1">Lipid metabolism.</text>
</comment>
<feature type="domain" description="Tyrosine specific protein phosphatases" evidence="14">
    <location>
        <begin position="253"/>
        <end position="321"/>
    </location>
</feature>
<dbReference type="InterPro" id="IPR000387">
    <property type="entry name" value="Tyr_Pase_dom"/>
</dbReference>
<keyword evidence="6" id="KW-0443">Lipid metabolism</keyword>
<evidence type="ECO:0000256" key="3">
    <source>
        <dbReference type="ARBA" id="ARBA00022516"/>
    </source>
</evidence>
<evidence type="ECO:0000259" key="13">
    <source>
        <dbReference type="PROSITE" id="PS50054"/>
    </source>
</evidence>
<evidence type="ECO:0000256" key="12">
    <source>
        <dbReference type="ARBA" id="ARBA00053902"/>
    </source>
</evidence>
<keyword evidence="16" id="KW-1185">Reference proteome</keyword>
<dbReference type="FunFam" id="3.90.190.10:FF:000051">
    <property type="entry name" value="Dual specificity phosphatase domain protein"/>
    <property type="match status" value="1"/>
</dbReference>
<sequence length="491" mass="55098">MISKPPYAFHRRMKKQRLDAIRTNSSFGVLVSLRNLLTCSAIGITGFICASLPLATVLTPPAFSSDTCLTAWSNRLDAVWKFACRVGGFRPTEIVFAILAAPDRGTFRLNRGCKAESTRISDLLQGIMIMGITELGEGRTDECGRREIVSFRAKRALVGAGARILFYPTLVYNVLRNKIQAEFRWWDEIDQFLLLGAVPFPNDVPRLKKLGVRGVITLNEPYETLVPSNIYKVHGIDHLVIPTRDYLFAPTPVDICRAVDFIHRNASHGRTTYVHCKAGRGRSATIVLCYLIEYKNMTPMAALEYVRSRRPRVLLAPSQWQAVEAYNKNKLEFPAIRSPKPKHLHTADVGTISLMDSPRSPLKEEYLITEEDLEGYEKFLDVYEDTTLCPFEEDGILITDTDLEGCETFVDALDESNTSCFSDDEILITEADLEGYETSVDGCNQNSISSDQINQTLPVMRRLSCFFASIKLSNSDLPVSSRHSHIHIVSS</sequence>
<dbReference type="GO" id="GO:0048364">
    <property type="term" value="P:root development"/>
    <property type="evidence" value="ECO:0007669"/>
    <property type="project" value="UniProtKB-ARBA"/>
</dbReference>
<gene>
    <name evidence="15" type="ORF">ZIOFF_047117</name>
</gene>
<dbReference type="InterPro" id="IPR029021">
    <property type="entry name" value="Prot-tyrosine_phosphatase-like"/>
</dbReference>
<keyword evidence="4" id="KW-0378">Hydrolase</keyword>